<protein>
    <submittedName>
        <fullName evidence="1">(northern house mosquito) hypothetical protein</fullName>
    </submittedName>
</protein>
<reference evidence="1" key="1">
    <citation type="submission" date="2021-05" db="EMBL/GenBank/DDBJ databases">
        <authorList>
            <person name="Alioto T."/>
            <person name="Alioto T."/>
            <person name="Gomez Garrido J."/>
        </authorList>
    </citation>
    <scope>NUCLEOTIDE SEQUENCE</scope>
</reference>
<organism evidence="1">
    <name type="scientific">Culex pipiens</name>
    <name type="common">House mosquito</name>
    <dbReference type="NCBI Taxonomy" id="7175"/>
    <lineage>
        <taxon>Eukaryota</taxon>
        <taxon>Metazoa</taxon>
        <taxon>Ecdysozoa</taxon>
        <taxon>Arthropoda</taxon>
        <taxon>Hexapoda</taxon>
        <taxon>Insecta</taxon>
        <taxon>Pterygota</taxon>
        <taxon>Neoptera</taxon>
        <taxon>Endopterygota</taxon>
        <taxon>Diptera</taxon>
        <taxon>Nematocera</taxon>
        <taxon>Culicoidea</taxon>
        <taxon>Culicidae</taxon>
        <taxon>Culicinae</taxon>
        <taxon>Culicini</taxon>
        <taxon>Culex</taxon>
        <taxon>Culex</taxon>
    </lineage>
</organism>
<dbReference type="EMBL" id="HBUE01142483">
    <property type="protein sequence ID" value="CAG6501473.1"/>
    <property type="molecule type" value="Transcribed_RNA"/>
</dbReference>
<name>A0A8D8CXI9_CULPI</name>
<proteinExistence type="predicted"/>
<evidence type="ECO:0000313" key="1">
    <source>
        <dbReference type="EMBL" id="CAG6501473.1"/>
    </source>
</evidence>
<accession>A0A8D8CXI9</accession>
<sequence length="151" mass="16857">MLLLLLVREPTLCGLLGQQARESRFSSRGFFGLIFFLFSLAQRDHNTGHDTTLTTHTLTITPAGEGTKISRKRNLNLLVVHTHRRMKTTSSSRLLHFSSTLGNPILPARPIHTFTGTDTNGFATQFPPAREYSSLFSLSRNSSLHQITSSF</sequence>
<dbReference type="AlphaFoldDB" id="A0A8D8CXI9"/>